<protein>
    <submittedName>
        <fullName evidence="3">DUF4383 domain-containing protein</fullName>
    </submittedName>
</protein>
<feature type="transmembrane region" description="Helical" evidence="2">
    <location>
        <begin position="120"/>
        <end position="137"/>
    </location>
</feature>
<sequence length="200" mass="21491">MWRVQSHLPINHPAGPYLRVLAGLAGLYVLAFGVAGLIETWGAPVFDRSETWVLGLRTNPAFSGLSTVVGLVLVGGAIYGRNLCHFINYFGGIVFLVAGLAMMTLLYTELNLLNYAMRNSIVSFVIGLILLLAALYGRIGSDDAAYAEEQLRHGELIRRELGEEPGTPPGTPRGAGQESPSQQPERQEQGAGRRVSGRGG</sequence>
<keyword evidence="2" id="KW-0472">Membrane</keyword>
<dbReference type="EMBL" id="CP070499">
    <property type="protein sequence ID" value="QSB15444.1"/>
    <property type="molecule type" value="Genomic_DNA"/>
</dbReference>
<feature type="region of interest" description="Disordered" evidence="1">
    <location>
        <begin position="157"/>
        <end position="200"/>
    </location>
</feature>
<name>A0A895YC90_9ACTN</name>
<evidence type="ECO:0000313" key="4">
    <source>
        <dbReference type="Proteomes" id="UP000662857"/>
    </source>
</evidence>
<keyword evidence="2" id="KW-0812">Transmembrane</keyword>
<evidence type="ECO:0000313" key="3">
    <source>
        <dbReference type="EMBL" id="QSB15444.1"/>
    </source>
</evidence>
<dbReference type="KEGG" id="nhy:JQS43_03545"/>
<organism evidence="3 4">
    <name type="scientific">Natronosporangium hydrolyticum</name>
    <dbReference type="NCBI Taxonomy" id="2811111"/>
    <lineage>
        <taxon>Bacteria</taxon>
        <taxon>Bacillati</taxon>
        <taxon>Actinomycetota</taxon>
        <taxon>Actinomycetes</taxon>
        <taxon>Micromonosporales</taxon>
        <taxon>Micromonosporaceae</taxon>
        <taxon>Natronosporangium</taxon>
    </lineage>
</organism>
<feature type="transmembrane region" description="Helical" evidence="2">
    <location>
        <begin position="20"/>
        <end position="41"/>
    </location>
</feature>
<evidence type="ECO:0000256" key="2">
    <source>
        <dbReference type="SAM" id="Phobius"/>
    </source>
</evidence>
<dbReference type="Proteomes" id="UP000662857">
    <property type="component" value="Chromosome"/>
</dbReference>
<reference evidence="3" key="1">
    <citation type="submission" date="2021-02" db="EMBL/GenBank/DDBJ databases">
        <title>Natrosporangium hydrolyticum gen. nov., sp. nov, a haloalkaliphilic actinobacterium from a soda solonchak soil.</title>
        <authorList>
            <person name="Sorokin D.Y."/>
            <person name="Khijniak T.V."/>
            <person name="Zakharycheva A.P."/>
            <person name="Boueva O.V."/>
            <person name="Ariskina E.V."/>
            <person name="Hahnke R.L."/>
            <person name="Bunk B."/>
            <person name="Sproer C."/>
            <person name="Schumann P."/>
            <person name="Evtushenko L.I."/>
            <person name="Kublanov I.V."/>
        </authorList>
    </citation>
    <scope>NUCLEOTIDE SEQUENCE</scope>
    <source>
        <strain evidence="3">DSM 106523</strain>
    </source>
</reference>
<accession>A0A895YC90</accession>
<keyword evidence="4" id="KW-1185">Reference proteome</keyword>
<dbReference type="RefSeq" id="WP_239677626.1">
    <property type="nucleotide sequence ID" value="NZ_CP070499.1"/>
</dbReference>
<proteinExistence type="predicted"/>
<keyword evidence="2" id="KW-1133">Transmembrane helix</keyword>
<feature type="transmembrane region" description="Helical" evidence="2">
    <location>
        <begin position="86"/>
        <end position="108"/>
    </location>
</feature>
<feature type="compositionally biased region" description="Low complexity" evidence="1">
    <location>
        <begin position="172"/>
        <end position="184"/>
    </location>
</feature>
<evidence type="ECO:0000256" key="1">
    <source>
        <dbReference type="SAM" id="MobiDB-lite"/>
    </source>
</evidence>
<gene>
    <name evidence="3" type="ORF">JQS43_03545</name>
</gene>
<feature type="transmembrane region" description="Helical" evidence="2">
    <location>
        <begin position="61"/>
        <end position="79"/>
    </location>
</feature>
<dbReference type="AlphaFoldDB" id="A0A895YC90"/>